<keyword evidence="1" id="KW-0812">Transmembrane</keyword>
<evidence type="ECO:0000256" key="1">
    <source>
        <dbReference type="SAM" id="Phobius"/>
    </source>
</evidence>
<evidence type="ECO:0000313" key="2">
    <source>
        <dbReference type="EMBL" id="PIZ62880.1"/>
    </source>
</evidence>
<accession>A0A2M7TYI2</accession>
<evidence type="ECO:0000313" key="3">
    <source>
        <dbReference type="Proteomes" id="UP000228503"/>
    </source>
</evidence>
<proteinExistence type="predicted"/>
<dbReference type="Proteomes" id="UP000228503">
    <property type="component" value="Unassembled WGS sequence"/>
</dbReference>
<dbReference type="AlphaFoldDB" id="A0A2M7TYI2"/>
<protein>
    <submittedName>
        <fullName evidence="2">Uncharacterized protein</fullName>
    </submittedName>
</protein>
<comment type="caution">
    <text evidence="2">The sequence shown here is derived from an EMBL/GenBank/DDBJ whole genome shotgun (WGS) entry which is preliminary data.</text>
</comment>
<keyword evidence="1" id="KW-0472">Membrane</keyword>
<gene>
    <name evidence="2" type="ORF">COY16_03300</name>
</gene>
<organism evidence="2 3">
    <name type="scientific">Candidatus Roizmanbacteria bacterium CG_4_10_14_0_2_um_filter_39_13</name>
    <dbReference type="NCBI Taxonomy" id="1974825"/>
    <lineage>
        <taxon>Bacteria</taxon>
        <taxon>Candidatus Roizmaniibacteriota</taxon>
    </lineage>
</organism>
<sequence>MRPKKIKKMHHRVLLVSLIVLFITMYVVIFQNKYAKSDDQSLSPEIETNSEEYTSSFLGFTFLVPVKLQPNESGNTIQLHEQNNFISISRLFGYSNVIEEYLNDLAEKNKLEYNIEKIEDNGFYVVKMRSKLNDAKNETSYIKNIDTDTFVSISTTSPELYDELEQIAASFEYLDDNKD</sequence>
<feature type="transmembrane region" description="Helical" evidence="1">
    <location>
        <begin position="12"/>
        <end position="30"/>
    </location>
</feature>
<dbReference type="EMBL" id="PFOB01000041">
    <property type="protein sequence ID" value="PIZ62880.1"/>
    <property type="molecule type" value="Genomic_DNA"/>
</dbReference>
<reference evidence="3" key="1">
    <citation type="submission" date="2017-09" db="EMBL/GenBank/DDBJ databases">
        <title>Depth-based differentiation of microbial function through sediment-hosted aquifers and enrichment of novel symbionts in the deep terrestrial subsurface.</title>
        <authorList>
            <person name="Probst A.J."/>
            <person name="Ladd B."/>
            <person name="Jarett J.K."/>
            <person name="Geller-Mcgrath D.E."/>
            <person name="Sieber C.M.K."/>
            <person name="Emerson J.B."/>
            <person name="Anantharaman K."/>
            <person name="Thomas B.C."/>
            <person name="Malmstrom R."/>
            <person name="Stieglmeier M."/>
            <person name="Klingl A."/>
            <person name="Woyke T."/>
            <person name="Ryan C.M."/>
            <person name="Banfield J.F."/>
        </authorList>
    </citation>
    <scope>NUCLEOTIDE SEQUENCE [LARGE SCALE GENOMIC DNA]</scope>
</reference>
<name>A0A2M7TYI2_9BACT</name>
<keyword evidence="1" id="KW-1133">Transmembrane helix</keyword>